<dbReference type="PANTHER" id="PTHR42648:SF28">
    <property type="entry name" value="TRANSPOSON-ENCODED PROTEIN WITH RIBONUCLEASE H-LIKE AND RETROVIRUS ZINC FINGER-LIKE DOMAINS"/>
    <property type="match status" value="1"/>
</dbReference>
<reference evidence="2 3" key="1">
    <citation type="submission" date="2018-09" db="EMBL/GenBank/DDBJ databases">
        <title>Genomic investigation of the strawberry pathogen Phytophthora fragariae indicates pathogenicity is determined by transcriptional variation in three key races.</title>
        <authorList>
            <person name="Adams T.M."/>
            <person name="Armitage A.D."/>
            <person name="Sobczyk M.K."/>
            <person name="Bates H.J."/>
            <person name="Dunwell J.M."/>
            <person name="Nellist C.F."/>
            <person name="Harrison R.J."/>
        </authorList>
    </citation>
    <scope>NUCLEOTIDE SEQUENCE [LARGE SCALE GENOMIC DNA]</scope>
    <source>
        <strain evidence="2 3">SCRP249</strain>
    </source>
</reference>
<dbReference type="Proteomes" id="UP000429607">
    <property type="component" value="Unassembled WGS sequence"/>
</dbReference>
<protein>
    <recommendedName>
        <fullName evidence="4">Reverse transcriptase Ty1/copia-type domain-containing protein</fullName>
    </recommendedName>
</protein>
<feature type="region of interest" description="Disordered" evidence="1">
    <location>
        <begin position="129"/>
        <end position="160"/>
    </location>
</feature>
<name>A0A6A3J6B1_9STRA</name>
<comment type="caution">
    <text evidence="2">The sequence shown here is derived from an EMBL/GenBank/DDBJ whole genome shotgun (WGS) entry which is preliminary data.</text>
</comment>
<evidence type="ECO:0000256" key="1">
    <source>
        <dbReference type="SAM" id="MobiDB-lite"/>
    </source>
</evidence>
<dbReference type="PANTHER" id="PTHR42648">
    <property type="entry name" value="TRANSPOSASE, PUTATIVE-RELATED"/>
    <property type="match status" value="1"/>
</dbReference>
<sequence>MAAAMLIDSKLPHYLWEDAIIHAAYIRNRVPKRSQTITPHERIFKVRPTLRDVPVFGQSIVVRTPEPLQRKSVRFHGRGSIGAFVGFSEDAKAHKVYLPEAGRPLKITTDIIPLSTMLFEDIVLPDDTVAAPPEHGGWDESTLEHEDDDDQNPPHVAAPTRIDPARSEAVQEALRDTSWKAAQVEGYNGSSELTRTRRSERISARALDAAFLCLAEIIREPLNMAEARSSGQWSKGERAIKTEIQALEANCTFILVDPPPGAHILANTVQFRVKTGPNGEIVQYKARVCARGDFQVYLLDFIETHAPVADVVCVKIFLVLAAKMKM</sequence>
<organism evidence="2 3">
    <name type="scientific">Phytophthora rubi</name>
    <dbReference type="NCBI Taxonomy" id="129364"/>
    <lineage>
        <taxon>Eukaryota</taxon>
        <taxon>Sar</taxon>
        <taxon>Stramenopiles</taxon>
        <taxon>Oomycota</taxon>
        <taxon>Peronosporomycetes</taxon>
        <taxon>Peronosporales</taxon>
        <taxon>Peronosporaceae</taxon>
        <taxon>Phytophthora</taxon>
    </lineage>
</organism>
<accession>A0A6A3J6B1</accession>
<evidence type="ECO:0000313" key="3">
    <source>
        <dbReference type="Proteomes" id="UP000429607"/>
    </source>
</evidence>
<proteinExistence type="predicted"/>
<evidence type="ECO:0000313" key="2">
    <source>
        <dbReference type="EMBL" id="KAE8988928.1"/>
    </source>
</evidence>
<evidence type="ECO:0008006" key="4">
    <source>
        <dbReference type="Google" id="ProtNLM"/>
    </source>
</evidence>
<feature type="non-terminal residue" evidence="2">
    <location>
        <position position="326"/>
    </location>
</feature>
<dbReference type="EMBL" id="QXFV01002360">
    <property type="protein sequence ID" value="KAE8988928.1"/>
    <property type="molecule type" value="Genomic_DNA"/>
</dbReference>
<dbReference type="InterPro" id="IPR039537">
    <property type="entry name" value="Retrotran_Ty1/copia-like"/>
</dbReference>
<gene>
    <name evidence="2" type="ORF">PR001_g21901</name>
</gene>
<dbReference type="AlphaFoldDB" id="A0A6A3J6B1"/>